<organism evidence="18 19">
    <name type="scientific">Enhydrobacter aerosaccus</name>
    <dbReference type="NCBI Taxonomy" id="225324"/>
    <lineage>
        <taxon>Bacteria</taxon>
        <taxon>Pseudomonadati</taxon>
        <taxon>Pseudomonadota</taxon>
        <taxon>Alphaproteobacteria</taxon>
        <taxon>Hyphomicrobiales</taxon>
        <taxon>Enhydrobacter</taxon>
    </lineage>
</organism>
<comment type="subcellular location">
    <subcellularLocation>
        <location evidence="1">Cell membrane</location>
        <topology evidence="1">Multi-pass membrane protein</topology>
    </subcellularLocation>
</comment>
<dbReference type="OrthoDB" id="9783445at2"/>
<dbReference type="InterPro" id="IPR010514">
    <property type="entry name" value="COX_ARM"/>
</dbReference>
<proteinExistence type="inferred from homology"/>
<keyword evidence="4 14" id="KW-1003">Cell membrane</keyword>
<dbReference type="GO" id="GO:0005507">
    <property type="term" value="F:copper ion binding"/>
    <property type="evidence" value="ECO:0007669"/>
    <property type="project" value="InterPro"/>
</dbReference>
<evidence type="ECO:0000256" key="4">
    <source>
        <dbReference type="ARBA" id="ARBA00022475"/>
    </source>
</evidence>
<gene>
    <name evidence="18" type="ORF">SAMN02745126_04105</name>
</gene>
<dbReference type="SUPFAM" id="SSF81464">
    <property type="entry name" value="Cytochrome c oxidase subunit II-like, transmembrane region"/>
    <property type="match status" value="1"/>
</dbReference>
<dbReference type="GO" id="GO:0016682">
    <property type="term" value="F:oxidoreductase activity, acting on diphenols and related substances as donors, oxygen as acceptor"/>
    <property type="evidence" value="ECO:0007669"/>
    <property type="project" value="InterPro"/>
</dbReference>
<keyword evidence="10 14" id="KW-0560">Oxidoreductase</keyword>
<dbReference type="NCBIfam" id="TIGR01433">
    <property type="entry name" value="CyoA"/>
    <property type="match status" value="1"/>
</dbReference>
<dbReference type="PANTHER" id="PTHR22888">
    <property type="entry name" value="CYTOCHROME C OXIDASE, SUBUNIT II"/>
    <property type="match status" value="1"/>
</dbReference>
<dbReference type="AlphaFoldDB" id="A0A1T4RX08"/>
<evidence type="ECO:0000313" key="19">
    <source>
        <dbReference type="Proteomes" id="UP000190092"/>
    </source>
</evidence>
<dbReference type="PROSITE" id="PS50999">
    <property type="entry name" value="COX2_TM"/>
    <property type="match status" value="1"/>
</dbReference>
<dbReference type="Gene3D" id="1.10.287.90">
    <property type="match status" value="1"/>
</dbReference>
<evidence type="ECO:0000256" key="5">
    <source>
        <dbReference type="ARBA" id="ARBA00022660"/>
    </source>
</evidence>
<accession>A0A1T4RX08</accession>
<evidence type="ECO:0000256" key="15">
    <source>
        <dbReference type="SAM" id="Phobius"/>
    </source>
</evidence>
<dbReference type="InterPro" id="IPR034227">
    <property type="entry name" value="CuRO_UO_II"/>
</dbReference>
<dbReference type="GO" id="GO:0005886">
    <property type="term" value="C:plasma membrane"/>
    <property type="evidence" value="ECO:0007669"/>
    <property type="project" value="UniProtKB-SubCell"/>
</dbReference>
<evidence type="ECO:0000256" key="9">
    <source>
        <dbReference type="ARBA" id="ARBA00022989"/>
    </source>
</evidence>
<dbReference type="Pfam" id="PF00116">
    <property type="entry name" value="COX2"/>
    <property type="match status" value="1"/>
</dbReference>
<dbReference type="PANTHER" id="PTHR22888:SF18">
    <property type="entry name" value="CYTOCHROME BO(3) UBIQUINOL OXIDASE SUBUNIT 2"/>
    <property type="match status" value="1"/>
</dbReference>
<feature type="transmembrane region" description="Helical" evidence="15">
    <location>
        <begin position="32"/>
        <end position="51"/>
    </location>
</feature>
<dbReference type="InterPro" id="IPR008972">
    <property type="entry name" value="Cupredoxin"/>
</dbReference>
<keyword evidence="3 14" id="KW-0813">Transport</keyword>
<evidence type="ECO:0000256" key="1">
    <source>
        <dbReference type="ARBA" id="ARBA00004651"/>
    </source>
</evidence>
<dbReference type="Proteomes" id="UP000190092">
    <property type="component" value="Unassembled WGS sequence"/>
</dbReference>
<feature type="domain" description="Cytochrome oxidase subunit II transmembrane region profile" evidence="17">
    <location>
        <begin position="3"/>
        <end position="100"/>
    </location>
</feature>
<dbReference type="GO" id="GO:0009486">
    <property type="term" value="F:cytochrome bo3 ubiquinol oxidase activity"/>
    <property type="evidence" value="ECO:0007669"/>
    <property type="project" value="InterPro"/>
</dbReference>
<dbReference type="InterPro" id="IPR002429">
    <property type="entry name" value="CcO_II-like_C"/>
</dbReference>
<keyword evidence="6 15" id="KW-0812">Transmembrane</keyword>
<name>A0A1T4RX08_9HYPH</name>
<keyword evidence="7" id="KW-0732">Signal</keyword>
<evidence type="ECO:0000256" key="14">
    <source>
        <dbReference type="PIRNR" id="PIRNR000292"/>
    </source>
</evidence>
<dbReference type="PROSITE" id="PS50857">
    <property type="entry name" value="COX2_CUA"/>
    <property type="match status" value="1"/>
</dbReference>
<sequence>MQSLWPDHIGVLDPQGPIGAAERLILLNATSIMLAVVIPVILLTLAFAWWFRARNTRAIHLPDWSYSGPVELVVWSIPALVVMFLGGMGWISSHQLDPPRPIASSTPTLNIQVASLDWKWLFIYPDEGLATVNRLVVPVGTPLHFTLTSNGVMNSFFVPQLGSQIYAMAGMTTHLNLMADKPGTYPGLSAQFSGDGFADMRFDVVVMPVEQYNEWLRTSRAGTSTLDEASYLKLAKPGIVDKPMLYADVAPGMFETIIRKATGH</sequence>
<dbReference type="GO" id="GO:0042773">
    <property type="term" value="P:ATP synthesis coupled electron transport"/>
    <property type="evidence" value="ECO:0007669"/>
    <property type="project" value="TreeGrafter"/>
</dbReference>
<evidence type="ECO:0000256" key="11">
    <source>
        <dbReference type="ARBA" id="ARBA00023136"/>
    </source>
</evidence>
<dbReference type="InterPro" id="IPR036257">
    <property type="entry name" value="Cyt_c_oxidase_su2_TM_sf"/>
</dbReference>
<dbReference type="SUPFAM" id="SSF49503">
    <property type="entry name" value="Cupredoxins"/>
    <property type="match status" value="1"/>
</dbReference>
<evidence type="ECO:0000256" key="3">
    <source>
        <dbReference type="ARBA" id="ARBA00022448"/>
    </source>
</evidence>
<evidence type="ECO:0000259" key="17">
    <source>
        <dbReference type="PROSITE" id="PS50999"/>
    </source>
</evidence>
<feature type="transmembrane region" description="Helical" evidence="15">
    <location>
        <begin position="72"/>
        <end position="91"/>
    </location>
</feature>
<protein>
    <recommendedName>
        <fullName evidence="14">Ubiquinol oxidase subunit 2</fullName>
    </recommendedName>
</protein>
<keyword evidence="9 15" id="KW-1133">Transmembrane helix</keyword>
<evidence type="ECO:0000256" key="6">
    <source>
        <dbReference type="ARBA" id="ARBA00022692"/>
    </source>
</evidence>
<keyword evidence="8 14" id="KW-0249">Electron transport</keyword>
<dbReference type="CDD" id="cd04212">
    <property type="entry name" value="CuRO_UO_II"/>
    <property type="match status" value="1"/>
</dbReference>
<evidence type="ECO:0000256" key="10">
    <source>
        <dbReference type="ARBA" id="ARBA00023002"/>
    </source>
</evidence>
<keyword evidence="19" id="KW-1185">Reference proteome</keyword>
<dbReference type="Pfam" id="PF06481">
    <property type="entry name" value="COX_ARM"/>
    <property type="match status" value="1"/>
</dbReference>
<keyword evidence="5 14" id="KW-0679">Respiratory chain</keyword>
<dbReference type="PRINTS" id="PR01166">
    <property type="entry name" value="CYCOXIDASEII"/>
</dbReference>
<keyword evidence="13" id="KW-0449">Lipoprotein</keyword>
<dbReference type="Gene3D" id="2.60.40.420">
    <property type="entry name" value="Cupredoxins - blue copper proteins"/>
    <property type="match status" value="1"/>
</dbReference>
<feature type="domain" description="Cytochrome oxidase subunit II copper A binding" evidence="16">
    <location>
        <begin position="106"/>
        <end position="218"/>
    </location>
</feature>
<dbReference type="InterPro" id="IPR011759">
    <property type="entry name" value="Cyt_c_oxidase_su2_TM_dom"/>
</dbReference>
<comment type="similarity">
    <text evidence="2 14">Belongs to the cytochrome c oxidase subunit 2 family.</text>
</comment>
<keyword evidence="12" id="KW-0564">Palmitate</keyword>
<evidence type="ECO:0000256" key="8">
    <source>
        <dbReference type="ARBA" id="ARBA00022982"/>
    </source>
</evidence>
<dbReference type="InterPro" id="IPR045187">
    <property type="entry name" value="CcO_II"/>
</dbReference>
<dbReference type="STRING" id="225324.SAMN02745126_04105"/>
<reference evidence="19" key="1">
    <citation type="submission" date="2017-02" db="EMBL/GenBank/DDBJ databases">
        <authorList>
            <person name="Varghese N."/>
            <person name="Submissions S."/>
        </authorList>
    </citation>
    <scope>NUCLEOTIDE SEQUENCE [LARGE SCALE GENOMIC DNA]</scope>
    <source>
        <strain evidence="19">ATCC 27094</strain>
    </source>
</reference>
<dbReference type="EMBL" id="FUWJ01000006">
    <property type="protein sequence ID" value="SKA20278.1"/>
    <property type="molecule type" value="Genomic_DNA"/>
</dbReference>
<dbReference type="InterPro" id="IPR006333">
    <property type="entry name" value="Cyt_o_ubiquinol_oxidase_su2"/>
</dbReference>
<evidence type="ECO:0000256" key="7">
    <source>
        <dbReference type="ARBA" id="ARBA00022729"/>
    </source>
</evidence>
<dbReference type="GO" id="GO:0004129">
    <property type="term" value="F:cytochrome-c oxidase activity"/>
    <property type="evidence" value="ECO:0007669"/>
    <property type="project" value="UniProtKB-UniRule"/>
</dbReference>
<dbReference type="PIRSF" id="PIRSF000292">
    <property type="entry name" value="Ubi_od_II"/>
    <property type="match status" value="1"/>
</dbReference>
<evidence type="ECO:0000256" key="13">
    <source>
        <dbReference type="ARBA" id="ARBA00023288"/>
    </source>
</evidence>
<evidence type="ECO:0000256" key="12">
    <source>
        <dbReference type="ARBA" id="ARBA00023139"/>
    </source>
</evidence>
<evidence type="ECO:0000259" key="16">
    <source>
        <dbReference type="PROSITE" id="PS50857"/>
    </source>
</evidence>
<dbReference type="RefSeq" id="WP_085935794.1">
    <property type="nucleotide sequence ID" value="NZ_FUWJ01000006.1"/>
</dbReference>
<evidence type="ECO:0000256" key="2">
    <source>
        <dbReference type="ARBA" id="ARBA00007866"/>
    </source>
</evidence>
<keyword evidence="11 14" id="KW-0472">Membrane</keyword>
<evidence type="ECO:0000313" key="18">
    <source>
        <dbReference type="EMBL" id="SKA20278.1"/>
    </source>
</evidence>